<evidence type="ECO:0000256" key="3">
    <source>
        <dbReference type="ARBA" id="ARBA00012187"/>
    </source>
</evidence>
<keyword evidence="13" id="KW-0539">Nucleus</keyword>
<feature type="compositionally biased region" description="Polar residues" evidence="18">
    <location>
        <begin position="573"/>
        <end position="586"/>
    </location>
</feature>
<dbReference type="GO" id="GO:0005694">
    <property type="term" value="C:chromosome"/>
    <property type="evidence" value="ECO:0007669"/>
    <property type="project" value="UniProtKB-SubCell"/>
</dbReference>
<dbReference type="GO" id="GO:0032259">
    <property type="term" value="P:methylation"/>
    <property type="evidence" value="ECO:0007669"/>
    <property type="project" value="UniProtKB-KW"/>
</dbReference>
<dbReference type="InterPro" id="IPR001214">
    <property type="entry name" value="SET_dom"/>
</dbReference>
<evidence type="ECO:0000256" key="12">
    <source>
        <dbReference type="ARBA" id="ARBA00023163"/>
    </source>
</evidence>
<feature type="domain" description="SET" evidence="19">
    <location>
        <begin position="104"/>
        <end position="218"/>
    </location>
</feature>
<gene>
    <name evidence="21 22 23" type="primary">kmt5c</name>
    <name evidence="21 22" type="synonym">suv420h2</name>
</gene>
<evidence type="ECO:0000256" key="9">
    <source>
        <dbReference type="ARBA" id="ARBA00022691"/>
    </source>
</evidence>
<dbReference type="EC" id="2.1.1.362" evidence="4"/>
<feature type="region of interest" description="Disordered" evidence="18">
    <location>
        <begin position="534"/>
        <end position="589"/>
    </location>
</feature>
<protein>
    <recommendedName>
        <fullName evidence="14">[histone H4]-N-methyl-L-lysine20 N-methyltransferase KMT5B</fullName>
        <ecNumber evidence="3">2.1.1.361</ecNumber>
        <ecNumber evidence="4">2.1.1.362</ecNumber>
    </recommendedName>
    <alternativeName>
        <fullName evidence="15">[histone H4]-lysine20 N-methyltransferase KMT5B</fullName>
    </alternativeName>
</protein>
<sequence length="763" mass="84733">MGSNRLTARELCENDDLATSLVLDPYLGFRTHKMNVSAMPTIRRQHHLREALQTFRKKKDLEAAYHSLAAGEWARHYFQSRTRQQESLLKTHIFRYLRMFLPESGFMILSCCRYSLETNGAKVVSTKAWCKNEKIELLVGCIAELSKADETLLRFGDNDFSVMYSTRKKCAQLWLGPAAFINHDCRPNCKFVPTEGNTACVKVLREIKSGEEITCFYGDSFFGEKNELCECCTCERKGEGAFKQQKTEQTVSTSLEKYQLRETDGRLNRLSESACKQSQQVTARRKKDPPGSRVRLSLRLKRIPASRRKRAFYRRLRTLASSRYFYSSRLVKHIPSKPVKIALPQGTVLRDVRIILHNCKKCNMASHPKHQHDGQCCKLGKEPLVSLRREDLSPEKLKFRLSCHGGSCSPTIQTANIECNAKDCPLPEAEKASAEQVTSAEVCEHLSFSPVPSLSGDDHSFYEPEIPASLLGPDSPSAEPLVKEPLSSVCPPPTVYPHNNNNGDIMSALHHQALKQFGITHYIKVGLSKDVRSLEKSGKNPADSSSLAAEPSDNCIHSQHPVTSDDRLAGNLTDETQGNPVSSPAKTQRCEALNGSLAPKLFSLRSRPVSFKASETSDNKITLFKRSSSSSAKPGVQYVKLNGHVKLTGQLVPSEPHAPNAARARPLADTMRSDPKLLLKPYVELGLNNNLKRHSVTGLPPSAVLTEEAFNKLHSSPASKQLAEGAKKKVAFNPFTPSKRLRLVVSHGSIALDIASTSSEETA</sequence>
<evidence type="ECO:0000256" key="4">
    <source>
        <dbReference type="ARBA" id="ARBA00012188"/>
    </source>
</evidence>
<dbReference type="PROSITE" id="PS51570">
    <property type="entry name" value="SAM_MT43_SUVAR420_2"/>
    <property type="match status" value="1"/>
</dbReference>
<dbReference type="GO" id="GO:0005634">
    <property type="term" value="C:nucleus"/>
    <property type="evidence" value="ECO:0007669"/>
    <property type="project" value="UniProtKB-SubCell"/>
</dbReference>
<evidence type="ECO:0000313" key="22">
    <source>
        <dbReference type="RefSeq" id="XP_031760692.1"/>
    </source>
</evidence>
<keyword evidence="20" id="KW-1185">Reference proteome</keyword>
<evidence type="ECO:0000256" key="18">
    <source>
        <dbReference type="SAM" id="MobiDB-lite"/>
    </source>
</evidence>
<keyword evidence="7" id="KW-0489">Methyltransferase</keyword>
<comment type="catalytic activity">
    <reaction evidence="17">
        <text>N(6)-methyl-L-lysyl(20)-[histone H4] + S-adenosyl-L-methionine = N(6),N(6)-dimethyl-L-lysyl(20)-[histone H4] + S-adenosyl-L-homocysteine + H(+)</text>
        <dbReference type="Rhea" id="RHEA:60348"/>
        <dbReference type="Rhea" id="RHEA-COMP:15555"/>
        <dbReference type="Rhea" id="RHEA-COMP:15556"/>
        <dbReference type="ChEBI" id="CHEBI:15378"/>
        <dbReference type="ChEBI" id="CHEBI:57856"/>
        <dbReference type="ChEBI" id="CHEBI:59789"/>
        <dbReference type="ChEBI" id="CHEBI:61929"/>
        <dbReference type="ChEBI" id="CHEBI:61976"/>
        <dbReference type="EC" id="2.1.1.362"/>
    </reaction>
    <physiologicalReaction direction="left-to-right" evidence="17">
        <dbReference type="Rhea" id="RHEA:60349"/>
    </physiologicalReaction>
</comment>
<dbReference type="Gene3D" id="1.10.10.1700">
    <property type="entry name" value="Histone-lysine N-methyltransferase"/>
    <property type="match status" value="1"/>
</dbReference>
<name>A0A8J0SQ19_XENTR</name>
<organism evidence="20 21">
    <name type="scientific">Xenopus tropicalis</name>
    <name type="common">Western clawed frog</name>
    <name type="synonym">Silurana tropicalis</name>
    <dbReference type="NCBI Taxonomy" id="8364"/>
    <lineage>
        <taxon>Eukaryota</taxon>
        <taxon>Metazoa</taxon>
        <taxon>Chordata</taxon>
        <taxon>Craniata</taxon>
        <taxon>Vertebrata</taxon>
        <taxon>Euteleostomi</taxon>
        <taxon>Amphibia</taxon>
        <taxon>Batrachia</taxon>
        <taxon>Anura</taxon>
        <taxon>Pipoidea</taxon>
        <taxon>Pipidae</taxon>
        <taxon>Xenopodinae</taxon>
        <taxon>Xenopus</taxon>
        <taxon>Silurana</taxon>
    </lineage>
</organism>
<evidence type="ECO:0000259" key="19">
    <source>
        <dbReference type="PROSITE" id="PS50280"/>
    </source>
</evidence>
<dbReference type="InterPro" id="IPR041938">
    <property type="entry name" value="Hist-Lys_N-MTase_N"/>
</dbReference>
<evidence type="ECO:0000256" key="14">
    <source>
        <dbReference type="ARBA" id="ARBA00031786"/>
    </source>
</evidence>
<evidence type="ECO:0000256" key="7">
    <source>
        <dbReference type="ARBA" id="ARBA00022603"/>
    </source>
</evidence>
<dbReference type="Gene3D" id="2.170.270.10">
    <property type="entry name" value="SET domain"/>
    <property type="match status" value="1"/>
</dbReference>
<keyword evidence="11" id="KW-0805">Transcription regulation</keyword>
<evidence type="ECO:0000256" key="11">
    <source>
        <dbReference type="ARBA" id="ARBA00023015"/>
    </source>
</evidence>
<dbReference type="RefSeq" id="XP_012821557.1">
    <property type="nucleotide sequence ID" value="XM_012966103.3"/>
</dbReference>
<dbReference type="OrthoDB" id="6627536at2759"/>
<dbReference type="SMART" id="SM00317">
    <property type="entry name" value="SET"/>
    <property type="match status" value="1"/>
</dbReference>
<keyword evidence="6" id="KW-0678">Repressor</keyword>
<dbReference type="SUPFAM" id="SSF82199">
    <property type="entry name" value="SET domain"/>
    <property type="match status" value="1"/>
</dbReference>
<evidence type="ECO:0000256" key="6">
    <source>
        <dbReference type="ARBA" id="ARBA00022491"/>
    </source>
</evidence>
<reference evidence="21 22" key="1">
    <citation type="submission" date="2025-04" db="UniProtKB">
        <authorList>
            <consortium name="RefSeq"/>
        </authorList>
    </citation>
    <scope>IDENTIFICATION</scope>
    <source>
        <strain evidence="21 22">Nigerian</strain>
        <tissue evidence="21 22">Liver and blood</tissue>
    </source>
</reference>
<evidence type="ECO:0000256" key="5">
    <source>
        <dbReference type="ARBA" id="ARBA00022454"/>
    </source>
</evidence>
<evidence type="ECO:0000313" key="23">
    <source>
        <dbReference type="Xenbase" id="XB-GENE-6459063"/>
    </source>
</evidence>
<evidence type="ECO:0000313" key="20">
    <source>
        <dbReference type="Proteomes" id="UP000008143"/>
    </source>
</evidence>
<dbReference type="FunFam" id="1.10.10.1700:FF:000001">
    <property type="entry name" value="Histone-lysine N-methyltransferase"/>
    <property type="match status" value="1"/>
</dbReference>
<evidence type="ECO:0000256" key="16">
    <source>
        <dbReference type="ARBA" id="ARBA00048602"/>
    </source>
</evidence>
<dbReference type="InterPro" id="IPR046341">
    <property type="entry name" value="SET_dom_sf"/>
</dbReference>
<evidence type="ECO:0000256" key="8">
    <source>
        <dbReference type="ARBA" id="ARBA00022679"/>
    </source>
</evidence>
<evidence type="ECO:0000256" key="2">
    <source>
        <dbReference type="ARBA" id="ARBA00004286"/>
    </source>
</evidence>
<accession>A0A8J0SQ19</accession>
<dbReference type="PANTHER" id="PTHR12977">
    <property type="entry name" value="SUPPRESSOR OF VARIEGATION 4-20-RELATED"/>
    <property type="match status" value="1"/>
</dbReference>
<keyword evidence="8" id="KW-0808">Transferase</keyword>
<dbReference type="FunFam" id="2.170.270.10:FF:000006">
    <property type="entry name" value="Histone-lysine N-methyltransferase"/>
    <property type="match status" value="1"/>
</dbReference>
<dbReference type="RefSeq" id="XP_031760692.1">
    <property type="nucleotide sequence ID" value="XM_031904832.1"/>
</dbReference>
<dbReference type="PANTHER" id="PTHR12977:SF11">
    <property type="entry name" value="HISTONE-LYSINE N-METHYLTRANSFERASE KMT5C"/>
    <property type="match status" value="1"/>
</dbReference>
<dbReference type="GeneID" id="100145748"/>
<dbReference type="Xenbase" id="XB-GENE-6459063">
    <property type="gene designation" value="kmt5c"/>
</dbReference>
<dbReference type="EC" id="2.1.1.361" evidence="3"/>
<dbReference type="InterPro" id="IPR039977">
    <property type="entry name" value="Suv4-20/Set9"/>
</dbReference>
<evidence type="ECO:0000313" key="21">
    <source>
        <dbReference type="RefSeq" id="XP_012821557.1"/>
    </source>
</evidence>
<dbReference type="Proteomes" id="UP000008143">
    <property type="component" value="Chromosome 7"/>
</dbReference>
<evidence type="ECO:0000256" key="15">
    <source>
        <dbReference type="ARBA" id="ARBA00031835"/>
    </source>
</evidence>
<evidence type="ECO:0000256" key="10">
    <source>
        <dbReference type="ARBA" id="ARBA00022853"/>
    </source>
</evidence>
<dbReference type="GO" id="GO:0140941">
    <property type="term" value="F:histone H4K20me methyltransferase activity"/>
    <property type="evidence" value="ECO:0007669"/>
    <property type="project" value="UniProtKB-EC"/>
</dbReference>
<proteinExistence type="predicted"/>
<evidence type="ECO:0000256" key="13">
    <source>
        <dbReference type="ARBA" id="ARBA00023242"/>
    </source>
</evidence>
<evidence type="ECO:0000256" key="1">
    <source>
        <dbReference type="ARBA" id="ARBA00004123"/>
    </source>
</evidence>
<dbReference type="InterPro" id="IPR025790">
    <property type="entry name" value="Suv4-20_animal"/>
</dbReference>
<evidence type="ECO:0000256" key="17">
    <source>
        <dbReference type="ARBA" id="ARBA00048710"/>
    </source>
</evidence>
<dbReference type="GO" id="GO:0140944">
    <property type="term" value="F:histone H4K20 monomethyltransferase activity"/>
    <property type="evidence" value="ECO:0007669"/>
    <property type="project" value="UniProtKB-EC"/>
</dbReference>
<dbReference type="PROSITE" id="PS50280">
    <property type="entry name" value="SET"/>
    <property type="match status" value="1"/>
</dbReference>
<keyword evidence="9" id="KW-0949">S-adenosyl-L-methionine</keyword>
<dbReference type="AlphaFoldDB" id="A0A8J0SQ19"/>
<dbReference type="Pfam" id="PF00856">
    <property type="entry name" value="SET"/>
    <property type="match status" value="1"/>
</dbReference>
<feature type="region of interest" description="Disordered" evidence="18">
    <location>
        <begin position="457"/>
        <end position="485"/>
    </location>
</feature>
<dbReference type="AGR" id="Xenbase:XB-GENE-6459063"/>
<keyword evidence="10" id="KW-0156">Chromatin regulator</keyword>
<keyword evidence="5" id="KW-0158">Chromosome</keyword>
<comment type="catalytic activity">
    <reaction evidence="16">
        <text>N(6),N(6)-dimethyl-L-lysyl(20)-[histone H4] + S-adenosyl-L-methionine = N(6),N(6),N(6)-trimethyl-L-lysyl(20)-[histone H4] + S-adenosyl-L-homocysteine + H(+)</text>
        <dbReference type="Rhea" id="RHEA:61992"/>
        <dbReference type="Rhea" id="RHEA-COMP:15556"/>
        <dbReference type="Rhea" id="RHEA-COMP:15998"/>
        <dbReference type="ChEBI" id="CHEBI:15378"/>
        <dbReference type="ChEBI" id="CHEBI:57856"/>
        <dbReference type="ChEBI" id="CHEBI:59789"/>
        <dbReference type="ChEBI" id="CHEBI:61961"/>
        <dbReference type="ChEBI" id="CHEBI:61976"/>
    </reaction>
    <physiologicalReaction direction="left-to-right" evidence="16">
        <dbReference type="Rhea" id="RHEA:61993"/>
    </physiologicalReaction>
</comment>
<comment type="subcellular location">
    <subcellularLocation>
        <location evidence="2">Chromosome</location>
    </subcellularLocation>
    <subcellularLocation>
        <location evidence="1">Nucleus</location>
    </subcellularLocation>
</comment>
<dbReference type="CTD" id="84787"/>
<keyword evidence="12" id="KW-0804">Transcription</keyword>